<keyword evidence="5 13" id="KW-0732">Signal</keyword>
<dbReference type="GO" id="GO:0003677">
    <property type="term" value="F:DNA binding"/>
    <property type="evidence" value="ECO:0007669"/>
    <property type="project" value="UniProtKB-UniRule"/>
</dbReference>
<dbReference type="PANTHER" id="PTHR32448">
    <property type="entry name" value="OS08G0158400 PROTEIN"/>
    <property type="match status" value="1"/>
</dbReference>
<evidence type="ECO:0000259" key="15">
    <source>
        <dbReference type="PROSITE" id="PS51387"/>
    </source>
</evidence>
<keyword evidence="11" id="KW-0479">Metal-binding</keyword>
<dbReference type="InterPro" id="IPR012951">
    <property type="entry name" value="BBE"/>
</dbReference>
<evidence type="ECO:0000256" key="4">
    <source>
        <dbReference type="ARBA" id="ARBA00022630"/>
    </source>
</evidence>
<dbReference type="EMBL" id="OOIL02004368">
    <property type="protein sequence ID" value="VFQ91408.1"/>
    <property type="molecule type" value="Genomic_DNA"/>
</dbReference>
<keyword evidence="11" id="KW-0863">Zinc-finger</keyword>
<dbReference type="GO" id="GO:0016491">
    <property type="term" value="F:oxidoreductase activity"/>
    <property type="evidence" value="ECO:0007669"/>
    <property type="project" value="UniProtKB-KW"/>
</dbReference>
<evidence type="ECO:0000313" key="16">
    <source>
        <dbReference type="EMBL" id="VFQ91408.1"/>
    </source>
</evidence>
<comment type="function">
    <text evidence="10">Involved in the biosynthesis of pyridine alkaloid natural products, leading mainly to the production of anabasine, anatabine, nicotine and nornicotine, effective deterrents against herbivores with antiparasitic and pesticide properties (neurotoxins); nornicotine serves as the precursor in the synthesis of the carcinogen compound N'-nitrosonornicotine (NNN). Catalyzes a late oxidation step subsequent to the pyridine ring condensation reaction in the biosynthesis of alkaloids.</text>
</comment>
<dbReference type="UniPathway" id="UPA00107"/>
<comment type="cofactor">
    <cofactor evidence="1">
        <name>FAD</name>
        <dbReference type="ChEBI" id="CHEBI:57692"/>
    </cofactor>
</comment>
<keyword evidence="11" id="KW-0862">Zinc</keyword>
<evidence type="ECO:0008006" key="18">
    <source>
        <dbReference type="Google" id="ProtNLM"/>
    </source>
</evidence>
<dbReference type="PROSITE" id="PS50884">
    <property type="entry name" value="ZF_DOF_2"/>
    <property type="match status" value="1"/>
</dbReference>
<dbReference type="Proteomes" id="UP000595140">
    <property type="component" value="Unassembled WGS sequence"/>
</dbReference>
<keyword evidence="7" id="KW-0560">Oxidoreductase</keyword>
<dbReference type="PROSITE" id="PS01361">
    <property type="entry name" value="ZF_DOF_1"/>
    <property type="match status" value="1"/>
</dbReference>
<evidence type="ECO:0000256" key="8">
    <source>
        <dbReference type="ARBA" id="ARBA00023180"/>
    </source>
</evidence>
<dbReference type="AlphaFoldDB" id="A0A484MTP2"/>
<feature type="compositionally biased region" description="Low complexity" evidence="12">
    <location>
        <begin position="654"/>
        <end position="665"/>
    </location>
</feature>
<evidence type="ECO:0000256" key="1">
    <source>
        <dbReference type="ARBA" id="ARBA00001974"/>
    </source>
</evidence>
<evidence type="ECO:0000256" key="10">
    <source>
        <dbReference type="ARBA" id="ARBA00045734"/>
    </source>
</evidence>
<dbReference type="InterPro" id="IPR016166">
    <property type="entry name" value="FAD-bd_PCMH"/>
</dbReference>
<dbReference type="GO" id="GO:0006355">
    <property type="term" value="P:regulation of DNA-templated transcription"/>
    <property type="evidence" value="ECO:0007669"/>
    <property type="project" value="InterPro"/>
</dbReference>
<dbReference type="Gene3D" id="3.40.462.20">
    <property type="match status" value="1"/>
</dbReference>
<comment type="similarity">
    <text evidence="2">Belongs to the oxygen-dependent FAD-linked oxidoreductase family.</text>
</comment>
<dbReference type="PROSITE" id="PS51257">
    <property type="entry name" value="PROKAR_LIPOPROTEIN"/>
    <property type="match status" value="1"/>
</dbReference>
<evidence type="ECO:0000259" key="14">
    <source>
        <dbReference type="PROSITE" id="PS50884"/>
    </source>
</evidence>
<accession>A0A484MTP2</accession>
<protein>
    <recommendedName>
        <fullName evidence="18">FAD-binding PCMH-type domain-containing protein</fullName>
    </recommendedName>
</protein>
<dbReference type="SUPFAM" id="SSF56176">
    <property type="entry name" value="FAD-binding/transporter-associated domain-like"/>
    <property type="match status" value="1"/>
</dbReference>
<evidence type="ECO:0000256" key="9">
    <source>
        <dbReference type="ARBA" id="ARBA00034114"/>
    </source>
</evidence>
<feature type="domain" description="FAD-binding PCMH-type" evidence="15">
    <location>
        <begin position="72"/>
        <end position="248"/>
    </location>
</feature>
<dbReference type="InterPro" id="IPR016167">
    <property type="entry name" value="FAD-bd_PCMH_sub1"/>
</dbReference>
<gene>
    <name evidence="16" type="ORF">CCAM_LOCUS33184</name>
</gene>
<dbReference type="InterPro" id="IPR016169">
    <property type="entry name" value="FAD-bd_PCMH_sub2"/>
</dbReference>
<organism evidence="16 17">
    <name type="scientific">Cuscuta campestris</name>
    <dbReference type="NCBI Taxonomy" id="132261"/>
    <lineage>
        <taxon>Eukaryota</taxon>
        <taxon>Viridiplantae</taxon>
        <taxon>Streptophyta</taxon>
        <taxon>Embryophyta</taxon>
        <taxon>Tracheophyta</taxon>
        <taxon>Spermatophyta</taxon>
        <taxon>Magnoliopsida</taxon>
        <taxon>eudicotyledons</taxon>
        <taxon>Gunneridae</taxon>
        <taxon>Pentapetalae</taxon>
        <taxon>asterids</taxon>
        <taxon>lamiids</taxon>
        <taxon>Solanales</taxon>
        <taxon>Convolvulaceae</taxon>
        <taxon>Cuscuteae</taxon>
        <taxon>Cuscuta</taxon>
        <taxon>Cuscuta subgen. Grammica</taxon>
        <taxon>Cuscuta sect. Cleistogrammica</taxon>
    </lineage>
</organism>
<evidence type="ECO:0000256" key="13">
    <source>
        <dbReference type="SAM" id="SignalP"/>
    </source>
</evidence>
<dbReference type="GO" id="GO:0042179">
    <property type="term" value="P:nicotine biosynthetic process"/>
    <property type="evidence" value="ECO:0007669"/>
    <property type="project" value="UniProtKB-UniPathway"/>
</dbReference>
<proteinExistence type="inferred from homology"/>
<feature type="signal peptide" evidence="13">
    <location>
        <begin position="1"/>
        <end position="24"/>
    </location>
</feature>
<dbReference type="Gene3D" id="3.30.43.10">
    <property type="entry name" value="Uridine Diphospho-n-acetylenolpyruvylglucosamine Reductase, domain 2"/>
    <property type="match status" value="1"/>
</dbReference>
<dbReference type="GO" id="GO:0005634">
    <property type="term" value="C:nucleus"/>
    <property type="evidence" value="ECO:0007669"/>
    <property type="project" value="UniProtKB-SubCell"/>
</dbReference>
<dbReference type="Pfam" id="PF02701">
    <property type="entry name" value="Zn_ribbon_Dof"/>
    <property type="match status" value="1"/>
</dbReference>
<evidence type="ECO:0000256" key="6">
    <source>
        <dbReference type="ARBA" id="ARBA00022827"/>
    </source>
</evidence>
<keyword evidence="11" id="KW-0539">Nucleus</keyword>
<dbReference type="GO" id="GO:0008270">
    <property type="term" value="F:zinc ion binding"/>
    <property type="evidence" value="ECO:0007669"/>
    <property type="project" value="UniProtKB-KW"/>
</dbReference>
<dbReference type="Gene3D" id="3.30.465.10">
    <property type="match status" value="1"/>
</dbReference>
<keyword evidence="17" id="KW-1185">Reference proteome</keyword>
<dbReference type="InterPro" id="IPR036318">
    <property type="entry name" value="FAD-bd_PCMH-like_sf"/>
</dbReference>
<comment type="pathway">
    <text evidence="9">Alkaloid biosynthesis; nicotine biosynthesis.</text>
</comment>
<evidence type="ECO:0000256" key="2">
    <source>
        <dbReference type="ARBA" id="ARBA00005466"/>
    </source>
</evidence>
<comment type="subcellular location">
    <subcellularLocation>
        <location evidence="11">Nucleus</location>
    </subcellularLocation>
</comment>
<feature type="chain" id="PRO_5019816276" description="FAD-binding PCMH-type domain-containing protein" evidence="13">
    <location>
        <begin position="25"/>
        <end position="838"/>
    </location>
</feature>
<evidence type="ECO:0000256" key="5">
    <source>
        <dbReference type="ARBA" id="ARBA00022729"/>
    </source>
</evidence>
<evidence type="ECO:0000313" key="17">
    <source>
        <dbReference type="Proteomes" id="UP000595140"/>
    </source>
</evidence>
<sequence length="838" mass="91422">MKNPNDAVWVFFFIVFFISCPSLADISGFQQCMIHKLDNQTSVSDTIFTSDSSLFLPILRSRIQNSRFNTSDTPRPLIVVTPREESEVRAVILCAKDQDLQVRVRGGGHDYEGLSSTSFFGSQFLILDLVNFRNVTVDPSEKTAWVGGGSTLGELYYGIWEKTGVLGFPAGVCPSVGVGGHISGGGHGPMSRKYGLAADNVIDARLVDAAGRILTRKTMGKDLFWAIRGGGGNTFGVVLGWKLRLVDVPEIVTVFSVSRNLDQNATDLVHKWQRLAPTLPEEIFIRVTARGGEDRTVSTDFLSLFLGPPHELLPIMDEMFPELRLTGEDLVETSWARSLLYLNGFPGDTPIQALLNPAAINGGRKPYNFKSKSDFVKNPIPRTGLEGGWNFLRENNSGVISMNPYGGRMGEIQESSIPFPHRAGNLYSIEYWADWSEEGREALGIHMSWARRVYGYFSPFVSMSPREASMNCRDLDIGPHYDNMDYSSSSYEDAKFWGVKYFKKNFDKLVRVKTKVDPHNFFRNEQNHPNFHQLQQSGLHQGGAGDGCGLLENPELPNGLTTQPPSLVGGGLGSIRPGSMVDRARQAKVPVPEAGLKCPRCESTHTKFCYFNNYSLTQPRHFCKTCRRYWTRGGALRNVPVGGGCRRNKRSKVANNNGSKSSSSAGAGGAPSLEKMKPGAADGDNGGGGSTSPCVSPIDIGGGHYPQLAPPTHITAAPAFQNANHYEGSSNGFHLSPLGVTSGGGGGGMGELGFQFPYLGGYHELLGGSSHSNLYPNFHMMSEASAPKMEEMRQGLNSTKHFLGTLENNNNNHYWGWTGCGVGFSSINASSPTTHDLL</sequence>
<keyword evidence="8" id="KW-0325">Glycoprotein</keyword>
<feature type="region of interest" description="Disordered" evidence="12">
    <location>
        <begin position="640"/>
        <end position="710"/>
    </location>
</feature>
<dbReference type="PROSITE" id="PS51387">
    <property type="entry name" value="FAD_PCMH"/>
    <property type="match status" value="1"/>
</dbReference>
<reference evidence="16 17" key="1">
    <citation type="submission" date="2018-04" db="EMBL/GenBank/DDBJ databases">
        <authorList>
            <person name="Vogel A."/>
        </authorList>
    </citation>
    <scope>NUCLEOTIDE SEQUENCE [LARGE SCALE GENOMIC DNA]</scope>
</reference>
<dbReference type="GO" id="GO:0071949">
    <property type="term" value="F:FAD binding"/>
    <property type="evidence" value="ECO:0007669"/>
    <property type="project" value="InterPro"/>
</dbReference>
<dbReference type="OrthoDB" id="407275at2759"/>
<dbReference type="InterPro" id="IPR006093">
    <property type="entry name" value="Oxy_OxRdtase_FAD_BS"/>
</dbReference>
<dbReference type="Pfam" id="PF01565">
    <property type="entry name" value="FAD_binding_4"/>
    <property type="match status" value="1"/>
</dbReference>
<name>A0A484MTP2_9ASTE</name>
<dbReference type="Pfam" id="PF08031">
    <property type="entry name" value="BBE"/>
    <property type="match status" value="1"/>
</dbReference>
<evidence type="ECO:0000256" key="3">
    <source>
        <dbReference type="ARBA" id="ARBA00022589"/>
    </source>
</evidence>
<evidence type="ECO:0000256" key="11">
    <source>
        <dbReference type="PROSITE-ProRule" id="PRU00071"/>
    </source>
</evidence>
<keyword evidence="3" id="KW-0017">Alkaloid metabolism</keyword>
<dbReference type="InterPro" id="IPR006094">
    <property type="entry name" value="Oxid_FAD_bind_N"/>
</dbReference>
<evidence type="ECO:0000256" key="12">
    <source>
        <dbReference type="SAM" id="MobiDB-lite"/>
    </source>
</evidence>
<keyword evidence="4" id="KW-0285">Flavoprotein</keyword>
<keyword evidence="11" id="KW-0238">DNA-binding</keyword>
<dbReference type="PROSITE" id="PS00862">
    <property type="entry name" value="OX2_COVAL_FAD"/>
    <property type="match status" value="1"/>
</dbReference>
<dbReference type="InterPro" id="IPR003851">
    <property type="entry name" value="Znf_Dof"/>
</dbReference>
<keyword evidence="6" id="KW-0274">FAD</keyword>
<feature type="domain" description="Dof-type" evidence="14">
    <location>
        <begin position="596"/>
        <end position="650"/>
    </location>
</feature>
<evidence type="ECO:0000256" key="7">
    <source>
        <dbReference type="ARBA" id="ARBA00023002"/>
    </source>
</evidence>